<dbReference type="Pfam" id="PF18962">
    <property type="entry name" value="Por_Secre_tail"/>
    <property type="match status" value="1"/>
</dbReference>
<evidence type="ECO:0000313" key="2">
    <source>
        <dbReference type="EMBL" id="RAI91693.1"/>
    </source>
</evidence>
<dbReference type="OrthoDB" id="818293at2"/>
<evidence type="ECO:0000259" key="1">
    <source>
        <dbReference type="Pfam" id="PF18962"/>
    </source>
</evidence>
<accession>A0A327PJF4</accession>
<sequence length="77" mass="8709">MFPNPAESAVTIEVELEQSMNVGIRIYDAVGRLVFEDERVQNGISKHQITIDHLSPGLYTVQLKTGKLVMNKRLIKK</sequence>
<dbReference type="NCBIfam" id="TIGR04183">
    <property type="entry name" value="Por_Secre_tail"/>
    <property type="match status" value="1"/>
</dbReference>
<protein>
    <submittedName>
        <fullName evidence="2">Putative secreted protein (Por secretion system target)</fullName>
    </submittedName>
</protein>
<keyword evidence="3" id="KW-1185">Reference proteome</keyword>
<evidence type="ECO:0000313" key="3">
    <source>
        <dbReference type="Proteomes" id="UP000249610"/>
    </source>
</evidence>
<dbReference type="Proteomes" id="UP000249610">
    <property type="component" value="Unassembled WGS sequence"/>
</dbReference>
<gene>
    <name evidence="2" type="ORF">LV83_01884</name>
</gene>
<proteinExistence type="predicted"/>
<organism evidence="2 3">
    <name type="scientific">Algoriphagus yeomjeoni</name>
    <dbReference type="NCBI Taxonomy" id="291403"/>
    <lineage>
        <taxon>Bacteria</taxon>
        <taxon>Pseudomonadati</taxon>
        <taxon>Bacteroidota</taxon>
        <taxon>Cytophagia</taxon>
        <taxon>Cytophagales</taxon>
        <taxon>Cyclobacteriaceae</taxon>
        <taxon>Algoriphagus</taxon>
    </lineage>
</organism>
<dbReference type="EMBL" id="QLLK01000004">
    <property type="protein sequence ID" value="RAI91693.1"/>
    <property type="molecule type" value="Genomic_DNA"/>
</dbReference>
<dbReference type="AlphaFoldDB" id="A0A327PJF4"/>
<feature type="domain" description="Secretion system C-terminal sorting" evidence="1">
    <location>
        <begin position="1"/>
        <end position="75"/>
    </location>
</feature>
<reference evidence="2 3" key="1">
    <citation type="submission" date="2018-06" db="EMBL/GenBank/DDBJ databases">
        <title>Genomic Encyclopedia of Archaeal and Bacterial Type Strains, Phase II (KMG-II): from individual species to whole genera.</title>
        <authorList>
            <person name="Goeker M."/>
        </authorList>
    </citation>
    <scope>NUCLEOTIDE SEQUENCE [LARGE SCALE GENOMIC DNA]</scope>
    <source>
        <strain evidence="2 3">DSM 23446</strain>
    </source>
</reference>
<dbReference type="InterPro" id="IPR026444">
    <property type="entry name" value="Secre_tail"/>
</dbReference>
<name>A0A327PJF4_9BACT</name>
<comment type="caution">
    <text evidence="2">The sequence shown here is derived from an EMBL/GenBank/DDBJ whole genome shotgun (WGS) entry which is preliminary data.</text>
</comment>